<keyword evidence="2" id="KW-1185">Reference proteome</keyword>
<sequence>MHVAPGLRWLQKQIGVASMVALVTVGLTNFEARADVRSAIPAAIAGFRLTRPVQIFTPNTLEDHIDGQAQSVKRYLFRKCYYAIYAPGGKGAQVITVDIYQMGSPLDAFGYYSYQLSPSAKMVRFVPIGAQGYLLGGGLSFWKGPFYVNVNIAASNAPASFRTAQIAIARAVAAKLSGTTQMPEMLRLLPAGYVPFSQKYQRRDIAGQRFLQNGVSANYTSAGRYAELFICAYPSPAAAQQAYNQYMSALDKPLMIASGSKVTLLKGLGEGAFSVKTRFSGYVVAAHKGRYIVGIDKAVNPTIALKLVREAIAKVH</sequence>
<dbReference type="AlphaFoldDB" id="S0EW32"/>
<dbReference type="InParanoid" id="S0EW32"/>
<name>S0EW32_CHTCT</name>
<evidence type="ECO:0000313" key="1">
    <source>
        <dbReference type="EMBL" id="CCW34602.1"/>
    </source>
</evidence>
<dbReference type="OrthoDB" id="282746at2"/>
<organism evidence="1 2">
    <name type="scientific">Chthonomonas calidirosea (strain DSM 23976 / ICMP 18418 / T49)</name>
    <dbReference type="NCBI Taxonomy" id="1303518"/>
    <lineage>
        <taxon>Bacteria</taxon>
        <taxon>Bacillati</taxon>
        <taxon>Armatimonadota</taxon>
        <taxon>Chthonomonadia</taxon>
        <taxon>Chthonomonadales</taxon>
        <taxon>Chthonomonadaceae</taxon>
        <taxon>Chthonomonas</taxon>
    </lineage>
</organism>
<reference evidence="2" key="1">
    <citation type="submission" date="2013-03" db="EMBL/GenBank/DDBJ databases">
        <title>Genome sequence of Chthonomonas calidirosea, the first sequenced genome from the Armatimonadetes phylum (formally candidate division OP10).</title>
        <authorList>
            <person name="Lee K.C.Y."/>
            <person name="Morgan X.C."/>
            <person name="Dunfield P.F."/>
            <person name="Tamas I."/>
            <person name="Houghton K.M."/>
            <person name="Vyssotski M."/>
            <person name="Ryan J.L.J."/>
            <person name="Lagutin K."/>
            <person name="McDonald I.R."/>
            <person name="Stott M.B."/>
        </authorList>
    </citation>
    <scope>NUCLEOTIDE SEQUENCE [LARGE SCALE GENOMIC DNA]</scope>
    <source>
        <strain evidence="2">DSM 23976 / ICMP 18418 / T49</strain>
    </source>
</reference>
<dbReference type="Proteomes" id="UP000014227">
    <property type="component" value="Chromosome I"/>
</dbReference>
<gene>
    <name evidence="1" type="ORF">CCALI_00777</name>
</gene>
<dbReference type="PATRIC" id="fig|1303518.3.peg.786"/>
<dbReference type="RefSeq" id="WP_016482162.1">
    <property type="nucleotide sequence ID" value="NC_021487.1"/>
</dbReference>
<dbReference type="InterPro" id="IPR046534">
    <property type="entry name" value="DUF6599"/>
</dbReference>
<protein>
    <submittedName>
        <fullName evidence="1">Uncharacterized protein</fullName>
    </submittedName>
</protein>
<dbReference type="HOGENOM" id="CLU_801069_0_0_0"/>
<dbReference type="EMBL" id="HF951689">
    <property type="protein sequence ID" value="CCW34602.1"/>
    <property type="molecule type" value="Genomic_DNA"/>
</dbReference>
<dbReference type="Pfam" id="PF20244">
    <property type="entry name" value="DUF6599"/>
    <property type="match status" value="1"/>
</dbReference>
<dbReference type="KEGG" id="ccz:CCALI_00777"/>
<accession>S0EW32</accession>
<evidence type="ECO:0000313" key="2">
    <source>
        <dbReference type="Proteomes" id="UP000014227"/>
    </source>
</evidence>
<proteinExistence type="predicted"/>
<dbReference type="STRING" id="454171.CP488_00374"/>